<protein>
    <submittedName>
        <fullName evidence="3">Uncharacterized protein</fullName>
    </submittedName>
</protein>
<organism evidence="3 4">
    <name type="scientific">Lactobacillus gallinarum</name>
    <dbReference type="NCBI Taxonomy" id="52242"/>
    <lineage>
        <taxon>Bacteria</taxon>
        <taxon>Bacillati</taxon>
        <taxon>Bacillota</taxon>
        <taxon>Bacilli</taxon>
        <taxon>Lactobacillales</taxon>
        <taxon>Lactobacillaceae</taxon>
        <taxon>Lactobacillus</taxon>
    </lineage>
</organism>
<feature type="transmembrane region" description="Helical" evidence="1">
    <location>
        <begin position="60"/>
        <end position="86"/>
    </location>
</feature>
<dbReference type="AlphaFoldDB" id="A0A1Y4U6E0"/>
<dbReference type="Proteomes" id="UP000195859">
    <property type="component" value="Unassembled WGS sequence"/>
</dbReference>
<keyword evidence="1" id="KW-1133">Transmembrane helix</keyword>
<gene>
    <name evidence="3" type="ORF">B5E44_07970</name>
    <name evidence="2" type="ORF">B5E59_10090</name>
</gene>
<evidence type="ECO:0000313" key="2">
    <source>
        <dbReference type="EMBL" id="OUQ53371.1"/>
    </source>
</evidence>
<feature type="transmembrane region" description="Helical" evidence="1">
    <location>
        <begin position="128"/>
        <end position="150"/>
    </location>
</feature>
<evidence type="ECO:0000256" key="1">
    <source>
        <dbReference type="SAM" id="Phobius"/>
    </source>
</evidence>
<name>A0A1Y4U6E0_9LACO</name>
<evidence type="ECO:0000313" key="5">
    <source>
        <dbReference type="Proteomes" id="UP000196293"/>
    </source>
</evidence>
<dbReference type="Proteomes" id="UP000196293">
    <property type="component" value="Unassembled WGS sequence"/>
</dbReference>
<comment type="caution">
    <text evidence="3">The sequence shown here is derived from an EMBL/GenBank/DDBJ whole genome shotgun (WGS) entry which is preliminary data.</text>
</comment>
<reference evidence="4 5" key="1">
    <citation type="submission" date="2017-04" db="EMBL/GenBank/DDBJ databases">
        <title>Function of individual gut microbiota members based on whole genome sequencing of pure cultures obtained from chicken caecum.</title>
        <authorList>
            <person name="Medvecky M."/>
            <person name="Cejkova D."/>
            <person name="Polansky O."/>
            <person name="Karasova D."/>
            <person name="Kubasova T."/>
            <person name="Cizek A."/>
            <person name="Rychlik I."/>
        </authorList>
    </citation>
    <scope>NUCLEOTIDE SEQUENCE [LARGE SCALE GENOMIC DNA]</scope>
    <source>
        <strain evidence="4">An101</strain>
        <strain evidence="5">An115</strain>
    </source>
</reference>
<feature type="transmembrane region" description="Helical" evidence="1">
    <location>
        <begin position="21"/>
        <end position="40"/>
    </location>
</feature>
<feature type="transmembrane region" description="Helical" evidence="1">
    <location>
        <begin position="162"/>
        <end position="180"/>
    </location>
</feature>
<reference evidence="3" key="2">
    <citation type="journal article" date="2018" name="BMC Genomics">
        <title>Whole genome sequencing and function prediction of 133 gut anaerobes isolated from chicken caecum in pure cultures.</title>
        <authorList>
            <person name="Medvecky M."/>
            <person name="Cejkova D."/>
            <person name="Polansky O."/>
            <person name="Karasova D."/>
            <person name="Kubasova T."/>
            <person name="Cizek A."/>
            <person name="Rychlik I."/>
        </authorList>
    </citation>
    <scope>NUCLEOTIDE SEQUENCE</scope>
    <source>
        <strain evidence="3">An101</strain>
        <strain evidence="2">An115</strain>
    </source>
</reference>
<sequence>MKEKLTLVAENNLKNFGTPKYLWSTILLFVIGTFWNFFIPVSESRTALADIYKIFWIRRILQVLSFIYGYCLFVVPLIISLIIIFLEYKKKIKKDRLNNLFYDHVNIYSEMPDYEKPKLSWHKLAENMMYIGIYLTINIWILFFAISEILGHFNWTFVNGILYLYNLLWILLVLIFKLFTYDN</sequence>
<keyword evidence="1" id="KW-0812">Transmembrane</keyword>
<proteinExistence type="predicted"/>
<dbReference type="EMBL" id="NFLS01000055">
    <property type="protein sequence ID" value="OUQ53371.1"/>
    <property type="molecule type" value="Genomic_DNA"/>
</dbReference>
<dbReference type="EMBL" id="NFLZ01000022">
    <property type="protein sequence ID" value="OUQ75141.1"/>
    <property type="molecule type" value="Genomic_DNA"/>
</dbReference>
<keyword evidence="5" id="KW-1185">Reference proteome</keyword>
<evidence type="ECO:0000313" key="4">
    <source>
        <dbReference type="Proteomes" id="UP000195859"/>
    </source>
</evidence>
<accession>A0A1Y4U6E0</accession>
<evidence type="ECO:0000313" key="3">
    <source>
        <dbReference type="EMBL" id="OUQ75141.1"/>
    </source>
</evidence>
<keyword evidence="1" id="KW-0472">Membrane</keyword>